<feature type="compositionally biased region" description="Acidic residues" evidence="10">
    <location>
        <begin position="1218"/>
        <end position="1256"/>
    </location>
</feature>
<evidence type="ECO:0000259" key="12">
    <source>
        <dbReference type="Pfam" id="PF07885"/>
    </source>
</evidence>
<feature type="compositionally biased region" description="Basic and acidic residues" evidence="10">
    <location>
        <begin position="1657"/>
        <end position="1952"/>
    </location>
</feature>
<feature type="compositionally biased region" description="Basic and acidic residues" evidence="10">
    <location>
        <begin position="2162"/>
        <end position="2173"/>
    </location>
</feature>
<evidence type="ECO:0000256" key="7">
    <source>
        <dbReference type="ARBA" id="ARBA00023303"/>
    </source>
</evidence>
<dbReference type="EMBL" id="JBICCN010000357">
    <property type="protein sequence ID" value="KAL3074226.1"/>
    <property type="molecule type" value="Genomic_DNA"/>
</dbReference>
<feature type="compositionally biased region" description="Basic and acidic residues" evidence="10">
    <location>
        <begin position="1469"/>
        <end position="1496"/>
    </location>
</feature>
<keyword evidence="7 8" id="KW-0407">Ion channel</keyword>
<feature type="compositionally biased region" description="Basic and acidic residues" evidence="10">
    <location>
        <begin position="1963"/>
        <end position="1989"/>
    </location>
</feature>
<dbReference type="PANTHER" id="PTHR11003:SF61">
    <property type="entry name" value="POTASSIUM CHANNEL DOMAIN-CONTAINING PROTEIN"/>
    <property type="match status" value="1"/>
</dbReference>
<evidence type="ECO:0000256" key="3">
    <source>
        <dbReference type="ARBA" id="ARBA00022692"/>
    </source>
</evidence>
<dbReference type="PRINTS" id="PR01333">
    <property type="entry name" value="2POREKCHANEL"/>
</dbReference>
<feature type="compositionally biased region" description="Acidic residues" evidence="10">
    <location>
        <begin position="2185"/>
        <end position="2195"/>
    </location>
</feature>
<evidence type="ECO:0000256" key="9">
    <source>
        <dbReference type="SAM" id="Coils"/>
    </source>
</evidence>
<feature type="transmembrane region" description="Helical" evidence="11">
    <location>
        <begin position="487"/>
        <end position="508"/>
    </location>
</feature>
<feature type="region of interest" description="Disordered" evidence="10">
    <location>
        <begin position="429"/>
        <end position="458"/>
    </location>
</feature>
<organism evidence="13 14">
    <name type="scientific">Heterodera schachtii</name>
    <name type="common">Sugarbeet cyst nematode worm</name>
    <name type="synonym">Tylenchus schachtii</name>
    <dbReference type="NCBI Taxonomy" id="97005"/>
    <lineage>
        <taxon>Eukaryota</taxon>
        <taxon>Metazoa</taxon>
        <taxon>Ecdysozoa</taxon>
        <taxon>Nematoda</taxon>
        <taxon>Chromadorea</taxon>
        <taxon>Rhabditida</taxon>
        <taxon>Tylenchina</taxon>
        <taxon>Tylenchomorpha</taxon>
        <taxon>Tylenchoidea</taxon>
        <taxon>Heteroderidae</taxon>
        <taxon>Heteroderinae</taxon>
        <taxon>Heterodera</taxon>
    </lineage>
</organism>
<feature type="compositionally biased region" description="Basic and acidic residues" evidence="10">
    <location>
        <begin position="1504"/>
        <end position="1526"/>
    </location>
</feature>
<name>A0ABD2I4M0_HETSC</name>
<evidence type="ECO:0000256" key="5">
    <source>
        <dbReference type="ARBA" id="ARBA00023065"/>
    </source>
</evidence>
<dbReference type="Gene3D" id="1.10.287.70">
    <property type="match status" value="2"/>
</dbReference>
<feature type="compositionally biased region" description="Basic residues" evidence="10">
    <location>
        <begin position="1534"/>
        <end position="1546"/>
    </location>
</feature>
<keyword evidence="2 8" id="KW-0813">Transport</keyword>
<feature type="compositionally biased region" description="Basic and acidic residues" evidence="10">
    <location>
        <begin position="689"/>
        <end position="702"/>
    </location>
</feature>
<dbReference type="InterPro" id="IPR003280">
    <property type="entry name" value="2pore_dom_K_chnl"/>
</dbReference>
<feature type="region of interest" description="Disordered" evidence="10">
    <location>
        <begin position="46"/>
        <end position="71"/>
    </location>
</feature>
<feature type="region of interest" description="Disordered" evidence="10">
    <location>
        <begin position="2357"/>
        <end position="2381"/>
    </location>
</feature>
<feature type="compositionally biased region" description="Basic and acidic residues" evidence="10">
    <location>
        <begin position="1129"/>
        <end position="1143"/>
    </location>
</feature>
<evidence type="ECO:0000256" key="1">
    <source>
        <dbReference type="ARBA" id="ARBA00004141"/>
    </source>
</evidence>
<feature type="region of interest" description="Disordered" evidence="10">
    <location>
        <begin position="1469"/>
        <end position="2037"/>
    </location>
</feature>
<feature type="compositionally biased region" description="Basic and acidic residues" evidence="10">
    <location>
        <begin position="852"/>
        <end position="868"/>
    </location>
</feature>
<feature type="transmembrane region" description="Helical" evidence="11">
    <location>
        <begin position="515"/>
        <end position="537"/>
    </location>
</feature>
<feature type="compositionally biased region" description="Polar residues" evidence="10">
    <location>
        <begin position="1074"/>
        <end position="1083"/>
    </location>
</feature>
<feature type="compositionally biased region" description="Basic and acidic residues" evidence="10">
    <location>
        <begin position="1283"/>
        <end position="1293"/>
    </location>
</feature>
<feature type="domain" description="Potassium channel" evidence="12">
    <location>
        <begin position="469"/>
        <end position="541"/>
    </location>
</feature>
<feature type="compositionally biased region" description="Acidic residues" evidence="10">
    <location>
        <begin position="1019"/>
        <end position="1030"/>
    </location>
</feature>
<dbReference type="PANTHER" id="PTHR11003">
    <property type="entry name" value="POTASSIUM CHANNEL, SUBFAMILY K"/>
    <property type="match status" value="1"/>
</dbReference>
<protein>
    <recommendedName>
        <fullName evidence="12">Potassium channel domain-containing protein</fullName>
    </recommendedName>
</protein>
<evidence type="ECO:0000256" key="4">
    <source>
        <dbReference type="ARBA" id="ARBA00022989"/>
    </source>
</evidence>
<feature type="compositionally biased region" description="Basic and acidic residues" evidence="10">
    <location>
        <begin position="55"/>
        <end position="65"/>
    </location>
</feature>
<feature type="region of interest" description="Disordered" evidence="10">
    <location>
        <begin position="1007"/>
        <end position="1297"/>
    </location>
</feature>
<evidence type="ECO:0000256" key="10">
    <source>
        <dbReference type="SAM" id="MobiDB-lite"/>
    </source>
</evidence>
<feature type="compositionally biased region" description="Basic and acidic residues" evidence="10">
    <location>
        <begin position="1031"/>
        <end position="1047"/>
    </location>
</feature>
<dbReference type="InterPro" id="IPR013099">
    <property type="entry name" value="K_chnl_dom"/>
</dbReference>
<keyword evidence="3 8" id="KW-0812">Transmembrane</keyword>
<dbReference type="GO" id="GO:0016020">
    <property type="term" value="C:membrane"/>
    <property type="evidence" value="ECO:0007669"/>
    <property type="project" value="UniProtKB-SubCell"/>
</dbReference>
<proteinExistence type="inferred from homology"/>
<gene>
    <name evidence="13" type="ORF">niasHS_015056</name>
</gene>
<feature type="transmembrane region" description="Helical" evidence="11">
    <location>
        <begin position="98"/>
        <end position="118"/>
    </location>
</feature>
<evidence type="ECO:0000256" key="6">
    <source>
        <dbReference type="ARBA" id="ARBA00023136"/>
    </source>
</evidence>
<feature type="compositionally biased region" description="Basic and acidic residues" evidence="10">
    <location>
        <begin position="1084"/>
        <end position="1121"/>
    </location>
</feature>
<feature type="region of interest" description="Disordered" evidence="10">
    <location>
        <begin position="851"/>
        <end position="931"/>
    </location>
</feature>
<sequence>MDSVAIQIENVSFGHLPPSPSHQKNGQEKIGDIEMVGIHSSASTERLIPSGDAGKGQEKAEEIEQAKGSSSSLHSHQWQNIVLSSIGQIGSFVSTTKVFWIVVVYTIFGAYLFIWLEVPKDLEEKRKAYEYHLVVRDALLFKIEQIHKGRVLEKTQHWKRAILEFERHLDFQPPQLDTSWTLWMSILYCATIYTTVGYGNIACATTGGRVATIVYAICGIPLMIVVLDQLGTFLLRKMKELSNLMDDLLFFLGVKYRLVRLDDQESFVRYIAICRVLARLRLIPNTITLTITEQDIEQQQLNAAKSSFSASGASTSSCSSSAEALEDSSVVKICKPSISSPINHRERVSLRLAISRGSILQNIGPFYIESIETDSGPNVLAELDKLSLLSPTTKCQKQSGRRTSKASVTTVQIKLEETDKMLLDITQKSGGTSRKTSAAASAHSETAANETPQLGKSGRSPPLAIALTVTTTWIALSAAVFCLWEEWSYFTSVYFFFISMSTIGFGDVTPEHPQYMIMTFFVVVVGLSLVSVCINVVQEKVSLIYMDFLNKMLQQYMKAKESGDVEALKGAMAGFNDRCKYLMPFISKNQGIRIMNKFKEEAKAMGVELPEVMTELNEDTGKPAFCKIFDEKSDQKVDQFLEQAKQQGKMRRNAHTQTKMALPKTHKFFISKAEAEKEEFEAQTEADATLEKNTQRASREYSELGVQCSPTMTDKWTEYDEGIWPKRTSTQSQAVINTRNTGVQPEVSCIMRIFDEDESDFPLHSSDYDDGDDDADELNYAADALSSSVDGFSRLGSPADALSSSQQSQLLSGSSREGELERRLSVGSKRSAQMRRVPEIELEDDKFTVGQRFDHSRKRDGQKCRETNRSGTETTPETMPRRRFARPLSPPPLVTIRMASKTPTEEEIGEETKKREEKQEEERRKRRRNMRKTAGGIRYMRNIAIQVESDTKVADKYADFTCQFDSDSTGGTKSDEKEKQQKMMMDKWTQHNTSEANLWQNVWKSVEKENGQKRKGMATEEEDEEEGEAEKEEKVGEKSIRTEKEWSEQTQSEFNLKRKCKRSQTERLVLVSRPAQTQLSSTFRRSDGDGREEGKVEGESEAQIEPHFEREKEREELKRVFGLENENIEELRQRVMQMKEKRREDRKRRRREDGQRQKEGSGGTERKRNTSSEEEDELDEEEKEILINEIKKMKSRRRRVEEQRKKVEEGKGEKGTEKEEEEEEDEEEEEEKGTEEEKEEDGEEEEEDGEEEEEKGTEDKKGAVQEKLAIGRRKGKKRRKGRGEKSNEREKEQFALLISQPAERGHIKRENYEETILDIQLIRSPFFETRYLPQSEERMVYDEVKMDLREPKRKKGPEEAIEIDKLLNKLEALSTGTGEMEKHLESIEKQLGQIRPESGEEIGQFTAESAAQTEEDERTAQLAKLWGKSHEISANDLSEIIRLIDEFKQFDEGRRTNLNISKWDKWTQTEGQMDEKEEKATKEEEEKSKRGQRIVERVVAIWRGKRDRERPKTAMDGESGKSRNEEVSSSSKEKMKKKQTQQKRKQTIQQIGENEQENTDQETKTKEETETDQQVKSEIDQETKTKEETDQQGKSDIDQKTKPTKKETETDQQMKRGTDQEMKSKEETETDQETKTKEETDQQMKRGTGQQIKTKKKIETHQQMKKGTDQEMKSMEETETDQQMKRGTDPQIKTKKEIETHQQMKRETDQERKTNEETETDHQMKKGTDQERKTNEETETDQQMKRATDQEIKSKEETETDQQMKRGTDQQIKTKKEIETDQQMKRETDQERKTNEETETDQQMKRGTDQQIKTKKEIETDQQMKRETDQEMKTKQETDQQVKSGIDQETKTKEETDQQMKRGTDQLTKLKGEIDQQAKRGSEEAMKSKEETDKETEIEQQMRWKFEKEIEVKEEKEQQRKETDPKEKEPTIGRQINEKSRNEQETKLREEADQVIIKRKMKSKSETDEELNKTERQRMIGRKKQETDQKMGPNEEIDQMKEKTDQQIKVKEGNDQIKRATDQKMNRTEREGMIRQNVKEEVEYESYQKVETANARSEEEILSCNQKQSDDHSRIALVLTKNKTIELRKIRKQTAIEGAEAEIDSELMTLETDQLAKLREIFPELMEGINAKEEEGQQQQKQQLMHQQMICSTKPSSSMGKFGEEAEMKEEQKQQQQNMAKSSTAEEEKETEEAEVIGRSSIRLVPLLNLLEGNEAVVTAQPLGIQPWPIAPGPPQLGQSQLHYFRQWIENLLELARDKKQPNSLYDVPLRSIAEFLRERRRELDELERQKQQLERMAELAARGESAERMVNVSIQAGVHSRVVPIMGAREGHNLQDEEFDYLTNPTYPIVRIALELEEQSEEEKKEEKEKEKEEEKEKRS</sequence>
<feature type="region of interest" description="Disordered" evidence="10">
    <location>
        <begin position="797"/>
        <end position="837"/>
    </location>
</feature>
<feature type="coiled-coil region" evidence="9">
    <location>
        <begin position="2270"/>
        <end position="2307"/>
    </location>
</feature>
<feature type="compositionally biased region" description="Basic and acidic residues" evidence="10">
    <location>
        <begin position="1199"/>
        <end position="1217"/>
    </location>
</feature>
<keyword evidence="6 11" id="KW-0472">Membrane</keyword>
<evidence type="ECO:0000256" key="8">
    <source>
        <dbReference type="RuleBase" id="RU003857"/>
    </source>
</evidence>
<accession>A0ABD2I4M0</accession>
<feature type="compositionally biased region" description="Basic and acidic residues" evidence="10">
    <location>
        <begin position="1151"/>
        <end position="1171"/>
    </location>
</feature>
<feature type="transmembrane region" description="Helical" evidence="11">
    <location>
        <begin position="213"/>
        <end position="235"/>
    </location>
</feature>
<comment type="similarity">
    <text evidence="8">Belongs to the two pore domain potassium channel (TC 1.A.1.8) family.</text>
</comment>
<feature type="region of interest" description="Disordered" evidence="10">
    <location>
        <begin position="2153"/>
        <end position="2196"/>
    </location>
</feature>
<reference evidence="13 14" key="1">
    <citation type="submission" date="2024-10" db="EMBL/GenBank/DDBJ databases">
        <authorList>
            <person name="Kim D."/>
        </authorList>
    </citation>
    <scope>NUCLEOTIDE SEQUENCE [LARGE SCALE GENOMIC DNA]</scope>
    <source>
        <strain evidence="13">Taebaek</strain>
    </source>
</reference>
<feature type="domain" description="Potassium channel" evidence="12">
    <location>
        <begin position="179"/>
        <end position="234"/>
    </location>
</feature>
<feature type="compositionally biased region" description="Low complexity" evidence="10">
    <location>
        <begin position="802"/>
        <end position="815"/>
    </location>
</feature>
<feature type="transmembrane region" description="Helical" evidence="11">
    <location>
        <begin position="180"/>
        <end position="201"/>
    </location>
</feature>
<feature type="compositionally biased region" description="Basic and acidic residues" evidence="10">
    <location>
        <begin position="1561"/>
        <end position="1644"/>
    </location>
</feature>
<feature type="compositionally biased region" description="Low complexity" evidence="10">
    <location>
        <begin position="436"/>
        <end position="451"/>
    </location>
</feature>
<evidence type="ECO:0000313" key="14">
    <source>
        <dbReference type="Proteomes" id="UP001620645"/>
    </source>
</evidence>
<feature type="compositionally biased region" description="Acidic residues" evidence="10">
    <location>
        <begin position="1172"/>
        <end position="1183"/>
    </location>
</feature>
<comment type="subcellular location">
    <subcellularLocation>
        <location evidence="1">Membrane</location>
        <topology evidence="1">Multi-pass membrane protein</topology>
    </subcellularLocation>
</comment>
<comment type="caution">
    <text evidence="13">The sequence shown here is derived from an EMBL/GenBank/DDBJ whole genome shotgun (WGS) entry which is preliminary data.</text>
</comment>
<feature type="compositionally biased region" description="Basic residues" evidence="10">
    <location>
        <begin position="1270"/>
        <end position="1282"/>
    </location>
</feature>
<feature type="compositionally biased region" description="Basic and acidic residues" evidence="10">
    <location>
        <begin position="910"/>
        <end position="923"/>
    </location>
</feature>
<feature type="compositionally biased region" description="Basic and acidic residues" evidence="10">
    <location>
        <begin position="1998"/>
        <end position="2037"/>
    </location>
</feature>
<feature type="compositionally biased region" description="Basic and acidic residues" evidence="10">
    <location>
        <begin position="2363"/>
        <end position="2381"/>
    </location>
</feature>
<evidence type="ECO:0000313" key="13">
    <source>
        <dbReference type="EMBL" id="KAL3074226.1"/>
    </source>
</evidence>
<dbReference type="Proteomes" id="UP001620645">
    <property type="component" value="Unassembled WGS sequence"/>
</dbReference>
<keyword evidence="14" id="KW-1185">Reference proteome</keyword>
<dbReference type="Pfam" id="PF07885">
    <property type="entry name" value="Ion_trans_2"/>
    <property type="match status" value="2"/>
</dbReference>
<keyword evidence="9" id="KW-0175">Coiled coil</keyword>
<feature type="region of interest" description="Disordered" evidence="10">
    <location>
        <begin position="679"/>
        <end position="705"/>
    </location>
</feature>
<keyword evidence="5 8" id="KW-0406">Ion transport</keyword>
<evidence type="ECO:0000256" key="11">
    <source>
        <dbReference type="SAM" id="Phobius"/>
    </source>
</evidence>
<keyword evidence="4 11" id="KW-1133">Transmembrane helix</keyword>
<evidence type="ECO:0000256" key="2">
    <source>
        <dbReference type="ARBA" id="ARBA00022448"/>
    </source>
</evidence>
<dbReference type="SUPFAM" id="SSF81324">
    <property type="entry name" value="Voltage-gated potassium channels"/>
    <property type="match status" value="2"/>
</dbReference>
<feature type="compositionally biased region" description="Low complexity" evidence="10">
    <location>
        <begin position="2174"/>
        <end position="2183"/>
    </location>
</feature>
<dbReference type="GO" id="GO:0034220">
    <property type="term" value="P:monoatomic ion transmembrane transport"/>
    <property type="evidence" value="ECO:0007669"/>
    <property type="project" value="UniProtKB-KW"/>
</dbReference>